<evidence type="ECO:0000256" key="6">
    <source>
        <dbReference type="ARBA" id="ARBA00023158"/>
    </source>
</evidence>
<comment type="caution">
    <text evidence="13">The sequence shown here is derived from an EMBL/GenBank/DDBJ whole genome shotgun (WGS) entry which is preliminary data.</text>
</comment>
<feature type="region of interest" description="Disordered" evidence="9">
    <location>
        <begin position="115"/>
        <end position="141"/>
    </location>
</feature>
<evidence type="ECO:0000256" key="2">
    <source>
        <dbReference type="ARBA" id="ARBA00022484"/>
    </source>
</evidence>
<keyword evidence="2 8" id="KW-0696">RNA-directed RNA polymerase</keyword>
<keyword evidence="4 8" id="KW-0548">Nucleotidyltransferase</keyword>
<gene>
    <name evidence="13" type="ORF">ACH5RR_006043</name>
</gene>
<dbReference type="AlphaFoldDB" id="A0ABD3AMY6"/>
<dbReference type="InterPro" id="IPR058751">
    <property type="entry name" value="RDRP_helical"/>
</dbReference>
<proteinExistence type="inferred from homology"/>
<organism evidence="13 14">
    <name type="scientific">Cinchona calisaya</name>
    <dbReference type="NCBI Taxonomy" id="153742"/>
    <lineage>
        <taxon>Eukaryota</taxon>
        <taxon>Viridiplantae</taxon>
        <taxon>Streptophyta</taxon>
        <taxon>Embryophyta</taxon>
        <taxon>Tracheophyta</taxon>
        <taxon>Spermatophyta</taxon>
        <taxon>Magnoliopsida</taxon>
        <taxon>eudicotyledons</taxon>
        <taxon>Gunneridae</taxon>
        <taxon>Pentapetalae</taxon>
        <taxon>asterids</taxon>
        <taxon>lamiids</taxon>
        <taxon>Gentianales</taxon>
        <taxon>Rubiaceae</taxon>
        <taxon>Cinchonoideae</taxon>
        <taxon>Cinchoneae</taxon>
        <taxon>Cinchona</taxon>
    </lineage>
</organism>
<keyword evidence="6 8" id="KW-0943">RNA-mediated gene silencing</keyword>
<dbReference type="PANTHER" id="PTHR23079:SF55">
    <property type="entry name" value="RNA-DIRECTED RNA POLYMERASE"/>
    <property type="match status" value="1"/>
</dbReference>
<sequence length="1010" mass="114701">MGDYYPPPPLPQTVEDLLLRICEEKEQLPPDNFARLKLAEIGEEKALEVVQRIYYSRQPIRTDLSRYITWFCCSPRSPTRQQQTSPTSSPTPSPLSQSFSPLRRALLSPSSIHSTNIAGPSTAGHPSSFSSEPENADSTSPREISYQLGVLSRGLEFRKFFLLCSYIGRNKLEDVITPEVADNIVKMKDFPMSVYESHIWDTYGQQICDPSDRRESIDWESGKTHLYHCHVYQDGSYSFKGPYLNTTRTHLQRTVGDDNVLIVKFVEEGRYCTNGIFKDGILVGLRRYRFFVFKESKVAKRTKKGAEKNKTSVSASVKCYFVRFDSIAPSGDDEPYILSSLEVNEARKLFMHVHKVSSMAKYIARFSLILSTTIRLPVDLSSVVIERIQDIQCRDENDKIIYDEDGEALILTDGTGFISEDLALKCPQYFGRAKYITKDKDFQKFRSFIGCEDVPLEGRGSAAQNRDPPLLMQCRLFSKGHAVKGTLLLNKKLKAGTIQIRSSMVKVERDVTATVQTFDSLEIVAVSRRPRRCNLSRYLIALLSYGGVPKTFFLDLLTSVLEETEAIFTDKRAAFKVAVNNEECDDAGSAIRMMLAGIPLTEPHLQKRLSELANTERSLLMEGKLPITESFYVMGTADPTAKRLLNPNEVCVILDNGQISGEVLVYRNPGLHFGDIHVLQAVYVKELEDIIGNAKYGIFFSAKGQRSVASEIANGDFDGDMYWVSRNPELLKYFRATQPWTRVYSSPHAEQKKPNEFSDEELEHELFELFLETRKPSFSMSTAADSWLAFMDRLLTLGDGCADEKDALRDKILRLIDIYYDALDAPKSGKKVNVPEDLEAERFPHYMGKQTSYHSTSILGDIHDRIQVFQSEEQCKGEIWKLPCFDTELPQKYLSLWNKRYNDYRKEMTEALKKDDESKNAAANEVIKKYKQLLYGAAEFEESQKHVQEIYNEALAIYHVTYDYAISQVDAGKCGFAWRVAGSALLNLYALSRNEKLIPVSPSALREIFS</sequence>
<evidence type="ECO:0000256" key="9">
    <source>
        <dbReference type="SAM" id="MobiDB-lite"/>
    </source>
</evidence>
<evidence type="ECO:0000259" key="12">
    <source>
        <dbReference type="Pfam" id="PF26253"/>
    </source>
</evidence>
<keyword evidence="14" id="KW-1185">Reference proteome</keyword>
<dbReference type="EC" id="2.7.7.48" evidence="8"/>
<evidence type="ECO:0000256" key="5">
    <source>
        <dbReference type="ARBA" id="ARBA00022884"/>
    </source>
</evidence>
<dbReference type="Pfam" id="PF26253">
    <property type="entry name" value="RdRP_head"/>
    <property type="match status" value="1"/>
</dbReference>
<keyword evidence="5 8" id="KW-0694">RNA-binding</keyword>
<reference evidence="13 14" key="1">
    <citation type="submission" date="2024-11" db="EMBL/GenBank/DDBJ databases">
        <title>A near-complete genome assembly of Cinchona calisaya.</title>
        <authorList>
            <person name="Lian D.C."/>
            <person name="Zhao X.W."/>
            <person name="Wei L."/>
        </authorList>
    </citation>
    <scope>NUCLEOTIDE SEQUENCE [LARGE SCALE GENOMIC DNA]</scope>
    <source>
        <tissue evidence="13">Nenye</tissue>
    </source>
</reference>
<dbReference type="Pfam" id="PF05183">
    <property type="entry name" value="RdRP"/>
    <property type="match status" value="1"/>
</dbReference>
<keyword evidence="3 8" id="KW-0808">Transferase</keyword>
<name>A0ABD3AMY6_9GENT</name>
<dbReference type="Proteomes" id="UP001630127">
    <property type="component" value="Unassembled WGS sequence"/>
</dbReference>
<evidence type="ECO:0000256" key="3">
    <source>
        <dbReference type="ARBA" id="ARBA00022679"/>
    </source>
</evidence>
<protein>
    <recommendedName>
        <fullName evidence="8">RNA-dependent RNA polymerase</fullName>
        <ecNumber evidence="8">2.7.7.48</ecNumber>
    </recommendedName>
</protein>
<dbReference type="GO" id="GO:0003723">
    <property type="term" value="F:RNA binding"/>
    <property type="evidence" value="ECO:0007669"/>
    <property type="project" value="UniProtKB-KW"/>
</dbReference>
<feature type="domain" description="RDRP core" evidence="10">
    <location>
        <begin position="238"/>
        <end position="866"/>
    </location>
</feature>
<comment type="function">
    <text evidence="8">Probably involved in the RNA silencing pathway and required for the generation of small interfering RNAs (siRNAs).</text>
</comment>
<evidence type="ECO:0000313" key="14">
    <source>
        <dbReference type="Proteomes" id="UP001630127"/>
    </source>
</evidence>
<dbReference type="EMBL" id="JBJUIK010000003">
    <property type="protein sequence ID" value="KAL3532522.1"/>
    <property type="molecule type" value="Genomic_DNA"/>
</dbReference>
<feature type="domain" description="RDRP C-terminal head" evidence="12">
    <location>
        <begin position="912"/>
        <end position="994"/>
    </location>
</feature>
<evidence type="ECO:0000256" key="8">
    <source>
        <dbReference type="RuleBase" id="RU363098"/>
    </source>
</evidence>
<evidence type="ECO:0000259" key="10">
    <source>
        <dbReference type="Pfam" id="PF05183"/>
    </source>
</evidence>
<feature type="region of interest" description="Disordered" evidence="9">
    <location>
        <begin position="76"/>
        <end position="99"/>
    </location>
</feature>
<dbReference type="PANTHER" id="PTHR23079">
    <property type="entry name" value="RNA-DEPENDENT RNA POLYMERASE"/>
    <property type="match status" value="1"/>
</dbReference>
<dbReference type="InterPro" id="IPR007855">
    <property type="entry name" value="RDRP"/>
</dbReference>
<comment type="similarity">
    <text evidence="1 8">Belongs to the RdRP family.</text>
</comment>
<feature type="domain" description="RDRP helical" evidence="11">
    <location>
        <begin position="153"/>
        <end position="215"/>
    </location>
</feature>
<evidence type="ECO:0000256" key="4">
    <source>
        <dbReference type="ARBA" id="ARBA00022695"/>
    </source>
</evidence>
<evidence type="ECO:0000259" key="11">
    <source>
        <dbReference type="Pfam" id="PF26252"/>
    </source>
</evidence>
<dbReference type="InterPro" id="IPR057596">
    <property type="entry name" value="RDRP_core"/>
</dbReference>
<accession>A0ABD3AMY6</accession>
<evidence type="ECO:0000256" key="7">
    <source>
        <dbReference type="ARBA" id="ARBA00048744"/>
    </source>
</evidence>
<evidence type="ECO:0000256" key="1">
    <source>
        <dbReference type="ARBA" id="ARBA00005762"/>
    </source>
</evidence>
<evidence type="ECO:0000313" key="13">
    <source>
        <dbReference type="EMBL" id="KAL3532522.1"/>
    </source>
</evidence>
<comment type="catalytic activity">
    <reaction evidence="7 8">
        <text>RNA(n) + a ribonucleoside 5'-triphosphate = RNA(n+1) + diphosphate</text>
        <dbReference type="Rhea" id="RHEA:21248"/>
        <dbReference type="Rhea" id="RHEA-COMP:14527"/>
        <dbReference type="Rhea" id="RHEA-COMP:17342"/>
        <dbReference type="ChEBI" id="CHEBI:33019"/>
        <dbReference type="ChEBI" id="CHEBI:61557"/>
        <dbReference type="ChEBI" id="CHEBI:140395"/>
        <dbReference type="EC" id="2.7.7.48"/>
    </reaction>
</comment>
<dbReference type="InterPro" id="IPR058752">
    <property type="entry name" value="RDRP_C_head"/>
</dbReference>
<dbReference type="Pfam" id="PF26252">
    <property type="entry name" value="RdRP_helical"/>
    <property type="match status" value="1"/>
</dbReference>
<dbReference type="GO" id="GO:0031047">
    <property type="term" value="P:regulatory ncRNA-mediated gene silencing"/>
    <property type="evidence" value="ECO:0007669"/>
    <property type="project" value="UniProtKB-KW"/>
</dbReference>
<dbReference type="GO" id="GO:0003968">
    <property type="term" value="F:RNA-directed RNA polymerase activity"/>
    <property type="evidence" value="ECO:0007669"/>
    <property type="project" value="UniProtKB-KW"/>
</dbReference>